<gene>
    <name evidence="1" type="ORF">SAMN02745136_03846</name>
</gene>
<evidence type="ECO:0000313" key="1">
    <source>
        <dbReference type="EMBL" id="SHK99799.1"/>
    </source>
</evidence>
<dbReference type="RefSeq" id="WP_073278468.1">
    <property type="nucleotide sequence ID" value="NZ_FRAC01000021.1"/>
</dbReference>
<dbReference type="AlphaFoldDB" id="A0A1M6X1S7"/>
<name>A0A1M6X1S7_9FIRM</name>
<reference evidence="1 2" key="1">
    <citation type="submission" date="2016-11" db="EMBL/GenBank/DDBJ databases">
        <authorList>
            <person name="Jaros S."/>
            <person name="Januszkiewicz K."/>
            <person name="Wedrychowicz H."/>
        </authorList>
    </citation>
    <scope>NUCLEOTIDE SEQUENCE [LARGE SCALE GENOMIC DNA]</scope>
    <source>
        <strain evidence="1 2">DSM 15929</strain>
    </source>
</reference>
<dbReference type="OrthoDB" id="9814946at2"/>
<dbReference type="InterPro" id="IPR036237">
    <property type="entry name" value="Xyl_isomerase-like_sf"/>
</dbReference>
<dbReference type="STRING" id="1121322.SAMN02745136_03846"/>
<protein>
    <submittedName>
        <fullName evidence="1">Protein FrlC</fullName>
    </submittedName>
</protein>
<dbReference type="EMBL" id="FRAC01000021">
    <property type="protein sequence ID" value="SHK99799.1"/>
    <property type="molecule type" value="Genomic_DNA"/>
</dbReference>
<organism evidence="1 2">
    <name type="scientific">Anaerocolumna jejuensis DSM 15929</name>
    <dbReference type="NCBI Taxonomy" id="1121322"/>
    <lineage>
        <taxon>Bacteria</taxon>
        <taxon>Bacillati</taxon>
        <taxon>Bacillota</taxon>
        <taxon>Clostridia</taxon>
        <taxon>Lachnospirales</taxon>
        <taxon>Lachnospiraceae</taxon>
        <taxon>Anaerocolumna</taxon>
    </lineage>
</organism>
<dbReference type="SUPFAM" id="SSF51658">
    <property type="entry name" value="Xylose isomerase-like"/>
    <property type="match status" value="1"/>
</dbReference>
<evidence type="ECO:0000313" key="2">
    <source>
        <dbReference type="Proteomes" id="UP000184386"/>
    </source>
</evidence>
<keyword evidence="2" id="KW-1185">Reference proteome</keyword>
<proteinExistence type="predicted"/>
<accession>A0A1M6X1S7</accession>
<dbReference type="Proteomes" id="UP000184386">
    <property type="component" value="Unassembled WGS sequence"/>
</dbReference>
<sequence>MAWGSPLGHLIWGDGNHDLESWLKILDRRGYKGYLGQEITDFSYFEKPDSHDMRNMAANDHLLDKYCIGERYDYE</sequence>